<accession>A0A2P2PEB3</accession>
<name>A0A2P2PEB3_RHIMU</name>
<dbReference type="EMBL" id="GGEC01072517">
    <property type="protein sequence ID" value="MBX53001.1"/>
    <property type="molecule type" value="Transcribed_RNA"/>
</dbReference>
<proteinExistence type="predicted"/>
<evidence type="ECO:0000313" key="1">
    <source>
        <dbReference type="EMBL" id="MBX53001.1"/>
    </source>
</evidence>
<organism evidence="1">
    <name type="scientific">Rhizophora mucronata</name>
    <name type="common">Asiatic mangrove</name>
    <dbReference type="NCBI Taxonomy" id="61149"/>
    <lineage>
        <taxon>Eukaryota</taxon>
        <taxon>Viridiplantae</taxon>
        <taxon>Streptophyta</taxon>
        <taxon>Embryophyta</taxon>
        <taxon>Tracheophyta</taxon>
        <taxon>Spermatophyta</taxon>
        <taxon>Magnoliopsida</taxon>
        <taxon>eudicotyledons</taxon>
        <taxon>Gunneridae</taxon>
        <taxon>Pentapetalae</taxon>
        <taxon>rosids</taxon>
        <taxon>fabids</taxon>
        <taxon>Malpighiales</taxon>
        <taxon>Rhizophoraceae</taxon>
        <taxon>Rhizophora</taxon>
    </lineage>
</organism>
<sequence>MNIKTKFIQNYLMKDCGRYSLCPSRYHVQLHYILVF</sequence>
<reference evidence="1" key="1">
    <citation type="submission" date="2018-02" db="EMBL/GenBank/DDBJ databases">
        <title>Rhizophora mucronata_Transcriptome.</title>
        <authorList>
            <person name="Meera S.P."/>
            <person name="Sreeshan A."/>
            <person name="Augustine A."/>
        </authorList>
    </citation>
    <scope>NUCLEOTIDE SEQUENCE</scope>
    <source>
        <tissue evidence="1">Leaf</tissue>
    </source>
</reference>
<dbReference type="AlphaFoldDB" id="A0A2P2PEB3"/>
<protein>
    <submittedName>
        <fullName evidence="1">Uncharacterized protein</fullName>
    </submittedName>
</protein>